<evidence type="ECO:0000256" key="2">
    <source>
        <dbReference type="ARBA" id="ARBA00007324"/>
    </source>
</evidence>
<evidence type="ECO:0000256" key="5">
    <source>
        <dbReference type="ARBA" id="ARBA00022824"/>
    </source>
</evidence>
<dbReference type="Proteomes" id="UP000094455">
    <property type="component" value="Unassembled WGS sequence"/>
</dbReference>
<evidence type="ECO:0000256" key="4">
    <source>
        <dbReference type="ARBA" id="ARBA00022692"/>
    </source>
</evidence>
<dbReference type="PANTHER" id="PTHR13085">
    <property type="entry name" value="MICROSOMAL SIGNAL PEPTIDASE 25 KDA SUBUNIT"/>
    <property type="match status" value="1"/>
</dbReference>
<dbReference type="PANTHER" id="PTHR13085:SF0">
    <property type="entry name" value="SIGNAL PEPTIDASE COMPLEX SUBUNIT 2"/>
    <property type="match status" value="1"/>
</dbReference>
<keyword evidence="6 9" id="KW-1133">Transmembrane helix</keyword>
<dbReference type="AlphaFoldDB" id="A0A1E3NS68"/>
<evidence type="ECO:0000256" key="3">
    <source>
        <dbReference type="ARBA" id="ARBA00017057"/>
    </source>
</evidence>
<keyword evidence="5" id="KW-0256">Endoplasmic reticulum</keyword>
<dbReference type="RefSeq" id="XP_019020042.1">
    <property type="nucleotide sequence ID" value="XM_019160379.1"/>
</dbReference>
<feature type="non-terminal residue" evidence="10">
    <location>
        <position position="129"/>
    </location>
</feature>
<keyword evidence="4 9" id="KW-0812">Transmembrane</keyword>
<evidence type="ECO:0000256" key="8">
    <source>
        <dbReference type="ARBA" id="ARBA00045608"/>
    </source>
</evidence>
<evidence type="ECO:0000313" key="10">
    <source>
        <dbReference type="EMBL" id="ODQ48929.1"/>
    </source>
</evidence>
<evidence type="ECO:0000256" key="6">
    <source>
        <dbReference type="ARBA" id="ARBA00022989"/>
    </source>
</evidence>
<name>A0A1E3NS68_9ASCO</name>
<feature type="transmembrane region" description="Helical" evidence="9">
    <location>
        <begin position="35"/>
        <end position="58"/>
    </location>
</feature>
<reference evidence="10 11" key="1">
    <citation type="journal article" date="2016" name="Proc. Natl. Acad. Sci. U.S.A.">
        <title>Comparative genomics of biotechnologically important yeasts.</title>
        <authorList>
            <person name="Riley R."/>
            <person name="Haridas S."/>
            <person name="Wolfe K.H."/>
            <person name="Lopes M.R."/>
            <person name="Hittinger C.T."/>
            <person name="Goeker M."/>
            <person name="Salamov A.A."/>
            <person name="Wisecaver J.H."/>
            <person name="Long T.M."/>
            <person name="Calvey C.H."/>
            <person name="Aerts A.L."/>
            <person name="Barry K.W."/>
            <person name="Choi C."/>
            <person name="Clum A."/>
            <person name="Coughlan A.Y."/>
            <person name="Deshpande S."/>
            <person name="Douglass A.P."/>
            <person name="Hanson S.J."/>
            <person name="Klenk H.-P."/>
            <person name="LaButti K.M."/>
            <person name="Lapidus A."/>
            <person name="Lindquist E.A."/>
            <person name="Lipzen A.M."/>
            <person name="Meier-Kolthoff J.P."/>
            <person name="Ohm R.A."/>
            <person name="Otillar R.P."/>
            <person name="Pangilinan J.L."/>
            <person name="Peng Y."/>
            <person name="Rokas A."/>
            <person name="Rosa C.A."/>
            <person name="Scheuner C."/>
            <person name="Sibirny A.A."/>
            <person name="Slot J.C."/>
            <person name="Stielow J.B."/>
            <person name="Sun H."/>
            <person name="Kurtzman C.P."/>
            <person name="Blackwell M."/>
            <person name="Grigoriev I.V."/>
            <person name="Jeffries T.W."/>
        </authorList>
    </citation>
    <scope>NUCLEOTIDE SEQUENCE [LARGE SCALE GENOMIC DNA]</scope>
    <source>
        <strain evidence="10 11">NRRL Y-2026</strain>
    </source>
</reference>
<evidence type="ECO:0000313" key="11">
    <source>
        <dbReference type="Proteomes" id="UP000094455"/>
    </source>
</evidence>
<dbReference type="GO" id="GO:0045047">
    <property type="term" value="P:protein targeting to ER"/>
    <property type="evidence" value="ECO:0007669"/>
    <property type="project" value="TreeGrafter"/>
</dbReference>
<dbReference type="EMBL" id="KV454001">
    <property type="protein sequence ID" value="ODQ48929.1"/>
    <property type="molecule type" value="Genomic_DNA"/>
</dbReference>
<evidence type="ECO:0000256" key="7">
    <source>
        <dbReference type="ARBA" id="ARBA00023136"/>
    </source>
</evidence>
<dbReference type="STRING" id="763406.A0A1E3NS68"/>
<gene>
    <name evidence="10" type="ORF">PICMEDRAFT_14450</name>
</gene>
<dbReference type="GO" id="GO:0005787">
    <property type="term" value="C:signal peptidase complex"/>
    <property type="evidence" value="ECO:0007669"/>
    <property type="project" value="InterPro"/>
</dbReference>
<dbReference type="InterPro" id="IPR009582">
    <property type="entry name" value="Spc2/SPCS2"/>
</dbReference>
<dbReference type="OrthoDB" id="29558at2759"/>
<dbReference type="GO" id="GO:0006465">
    <property type="term" value="P:signal peptide processing"/>
    <property type="evidence" value="ECO:0007669"/>
    <property type="project" value="InterPro"/>
</dbReference>
<comment type="subcellular location">
    <subcellularLocation>
        <location evidence="1">Endoplasmic reticulum membrane</location>
        <topology evidence="1">Multi-pass membrane protein</topology>
    </subcellularLocation>
</comment>
<comment type="function">
    <text evidence="8">Component of the signal peptidase complex (SPC) which catalyzes the cleavage of N-terminal signal sequences from nascent proteins as they are translocated into the lumen of the endoplasmic reticulum. Enhances the enzymatic activity of SPC and facilitates the interactions between different components of the translocation site.</text>
</comment>
<protein>
    <recommendedName>
        <fullName evidence="3">Signal peptidase complex subunit 2</fullName>
    </recommendedName>
</protein>
<evidence type="ECO:0000256" key="9">
    <source>
        <dbReference type="SAM" id="Phobius"/>
    </source>
</evidence>
<comment type="similarity">
    <text evidence="2">Belongs to the SPCS2 family.</text>
</comment>
<keyword evidence="7 9" id="KW-0472">Membrane</keyword>
<proteinExistence type="inferred from homology"/>
<evidence type="ECO:0000256" key="1">
    <source>
        <dbReference type="ARBA" id="ARBA00004477"/>
    </source>
</evidence>
<sequence length="129" mass="14766">MEFKKVSLHSVPALKTESDEHLSAVFDDLGFTESFIIVDVKLIVGYLSVAAAGLMYYLDKKFKNDFNNTAYVFYIQFLVSVFFTLQFVWFLVSKFVEKDIKYTGKKNGKTLKVSTSTKSKTDPVYQITI</sequence>
<dbReference type="GeneID" id="30177066"/>
<feature type="transmembrane region" description="Helical" evidence="9">
    <location>
        <begin position="70"/>
        <end position="92"/>
    </location>
</feature>
<dbReference type="Pfam" id="PF06703">
    <property type="entry name" value="SPC25"/>
    <property type="match status" value="1"/>
</dbReference>
<organism evidence="10 11">
    <name type="scientific">Pichia membranifaciens NRRL Y-2026</name>
    <dbReference type="NCBI Taxonomy" id="763406"/>
    <lineage>
        <taxon>Eukaryota</taxon>
        <taxon>Fungi</taxon>
        <taxon>Dikarya</taxon>
        <taxon>Ascomycota</taxon>
        <taxon>Saccharomycotina</taxon>
        <taxon>Pichiomycetes</taxon>
        <taxon>Pichiales</taxon>
        <taxon>Pichiaceae</taxon>
        <taxon>Pichia</taxon>
    </lineage>
</organism>
<accession>A0A1E3NS68</accession>
<keyword evidence="11" id="KW-1185">Reference proteome</keyword>